<keyword evidence="3 8" id="KW-0507">mRNA processing</keyword>
<keyword evidence="12" id="KW-1185">Reference proteome</keyword>
<evidence type="ECO:0000256" key="5">
    <source>
        <dbReference type="ARBA" id="ARBA00022759"/>
    </source>
</evidence>
<comment type="subunit">
    <text evidence="8">Homodimer.</text>
</comment>
<evidence type="ECO:0000256" key="6">
    <source>
        <dbReference type="ARBA" id="ARBA00022801"/>
    </source>
</evidence>
<evidence type="ECO:0000256" key="8">
    <source>
        <dbReference type="HAMAP-Rule" id="MF_00104"/>
    </source>
</evidence>
<feature type="domain" description="DRBM" evidence="9">
    <location>
        <begin position="158"/>
        <end position="227"/>
    </location>
</feature>
<dbReference type="SMART" id="SM00358">
    <property type="entry name" value="DSRM"/>
    <property type="match status" value="1"/>
</dbReference>
<dbReference type="SMART" id="SM00535">
    <property type="entry name" value="RIBOc"/>
    <property type="match status" value="1"/>
</dbReference>
<feature type="active site" evidence="8">
    <location>
        <position position="51"/>
    </location>
</feature>
<gene>
    <name evidence="8 11" type="primary">rnc</name>
    <name evidence="11" type="ORF">OCV65_07055</name>
</gene>
<keyword evidence="8" id="KW-0460">Magnesium</keyword>
<dbReference type="Pfam" id="PF14622">
    <property type="entry name" value="Ribonucleas_3_3"/>
    <property type="match status" value="1"/>
</dbReference>
<evidence type="ECO:0000256" key="1">
    <source>
        <dbReference type="ARBA" id="ARBA00000109"/>
    </source>
</evidence>
<dbReference type="Pfam" id="PF00035">
    <property type="entry name" value="dsrm"/>
    <property type="match status" value="1"/>
</dbReference>
<dbReference type="HAMAP" id="MF_00104">
    <property type="entry name" value="RNase_III"/>
    <property type="match status" value="1"/>
</dbReference>
<dbReference type="Gene3D" id="3.30.160.20">
    <property type="match status" value="1"/>
</dbReference>
<evidence type="ECO:0000259" key="10">
    <source>
        <dbReference type="PROSITE" id="PS50142"/>
    </source>
</evidence>
<feature type="domain" description="RNase III" evidence="10">
    <location>
        <begin position="5"/>
        <end position="134"/>
    </location>
</feature>
<dbReference type="InterPro" id="IPR036389">
    <property type="entry name" value="RNase_III_sf"/>
</dbReference>
<evidence type="ECO:0000313" key="12">
    <source>
        <dbReference type="Proteomes" id="UP001207605"/>
    </source>
</evidence>
<keyword evidence="8" id="KW-0479">Metal-binding</keyword>
<keyword evidence="6 8" id="KW-0378">Hydrolase</keyword>
<dbReference type="NCBIfam" id="TIGR02191">
    <property type="entry name" value="RNaseIII"/>
    <property type="match status" value="1"/>
</dbReference>
<keyword evidence="5 8" id="KW-0255">Endonuclease</keyword>
<keyword evidence="8" id="KW-0963">Cytoplasm</keyword>
<protein>
    <recommendedName>
        <fullName evidence="8">Ribonuclease 3</fullName>
        <ecNumber evidence="8">3.1.26.3</ecNumber>
    </recommendedName>
    <alternativeName>
        <fullName evidence="8">Ribonuclease III</fullName>
        <shortName evidence="8">RNase III</shortName>
    </alternativeName>
</protein>
<comment type="caution">
    <text evidence="11">The sequence shown here is derived from an EMBL/GenBank/DDBJ whole genome shotgun (WGS) entry which is preliminary data.</text>
</comment>
<keyword evidence="8" id="KW-0819">tRNA processing</keyword>
<comment type="similarity">
    <text evidence="2">Belongs to the ribonuclease III family.</text>
</comment>
<feature type="binding site" evidence="8">
    <location>
        <position position="47"/>
    </location>
    <ligand>
        <name>Mg(2+)</name>
        <dbReference type="ChEBI" id="CHEBI:18420"/>
    </ligand>
</feature>
<dbReference type="GO" id="GO:0004525">
    <property type="term" value="F:ribonuclease III activity"/>
    <property type="evidence" value="ECO:0007669"/>
    <property type="project" value="UniProtKB-EC"/>
</dbReference>
<keyword evidence="8" id="KW-0698">rRNA processing</keyword>
<dbReference type="InterPro" id="IPR014720">
    <property type="entry name" value="dsRBD_dom"/>
</dbReference>
<comment type="cofactor">
    <cofactor evidence="8">
        <name>Mg(2+)</name>
        <dbReference type="ChEBI" id="CHEBI:18420"/>
    </cofactor>
</comment>
<evidence type="ECO:0000256" key="4">
    <source>
        <dbReference type="ARBA" id="ARBA00022722"/>
    </source>
</evidence>
<dbReference type="PROSITE" id="PS50142">
    <property type="entry name" value="RNASE_3_2"/>
    <property type="match status" value="1"/>
</dbReference>
<proteinExistence type="inferred from homology"/>
<dbReference type="Gene3D" id="1.10.1520.10">
    <property type="entry name" value="Ribonuclease III domain"/>
    <property type="match status" value="1"/>
</dbReference>
<dbReference type="InterPro" id="IPR000999">
    <property type="entry name" value="RNase_III_dom"/>
</dbReference>
<comment type="subcellular location">
    <subcellularLocation>
        <location evidence="8">Cytoplasm</location>
    </subcellularLocation>
</comment>
<dbReference type="CDD" id="cd00593">
    <property type="entry name" value="RIBOc"/>
    <property type="match status" value="1"/>
</dbReference>
<accession>A0ABT2S6G1</accession>
<organism evidence="11 12">
    <name type="scientific">Dorea ammoniilytica</name>
    <dbReference type="NCBI Taxonomy" id="2981788"/>
    <lineage>
        <taxon>Bacteria</taxon>
        <taxon>Bacillati</taxon>
        <taxon>Bacillota</taxon>
        <taxon>Clostridia</taxon>
        <taxon>Lachnospirales</taxon>
        <taxon>Lachnospiraceae</taxon>
        <taxon>Dorea</taxon>
    </lineage>
</organism>
<dbReference type="Proteomes" id="UP001207605">
    <property type="component" value="Unassembled WGS sequence"/>
</dbReference>
<keyword evidence="7 8" id="KW-0694">RNA-binding</keyword>
<evidence type="ECO:0000256" key="3">
    <source>
        <dbReference type="ARBA" id="ARBA00022664"/>
    </source>
</evidence>
<sequence>MRKKLGLLEERIGYHFDEFHLLKNAMTHSSYVNEKHLPKYECNERLEFLGDAVLEIVSSDFLFHEHTEMPEGQLTKLRAAMVCEKSLAYCAKQIDLGEYLLLGKGEDATGGRKRDSVTSDALEALIGAVYLDGGFANAKEFIHKFVLNDMENKKLFYDSKTILQEIVQAKYSESMTYHLLGEEGPDHNKSFKVSVFIGKKEYGIGCGRTKKAAEQDAAYKTILMLREMDKE</sequence>
<dbReference type="PROSITE" id="PS50137">
    <property type="entry name" value="DS_RBD"/>
    <property type="match status" value="1"/>
</dbReference>
<comment type="function">
    <text evidence="8">Digests double-stranded RNA. Involved in the processing of primary rRNA transcript to yield the immediate precursors to the large and small rRNAs (23S and 16S). Processes some mRNAs, and tRNAs when they are encoded in the rRNA operon. Processes pre-crRNA and tracrRNA of type II CRISPR loci if present in the organism.</text>
</comment>
<dbReference type="SUPFAM" id="SSF54768">
    <property type="entry name" value="dsRNA-binding domain-like"/>
    <property type="match status" value="1"/>
</dbReference>
<dbReference type="SUPFAM" id="SSF69065">
    <property type="entry name" value="RNase III domain-like"/>
    <property type="match status" value="1"/>
</dbReference>
<evidence type="ECO:0000313" key="11">
    <source>
        <dbReference type="EMBL" id="MCU6699987.1"/>
    </source>
</evidence>
<dbReference type="PROSITE" id="PS00517">
    <property type="entry name" value="RNASE_3_1"/>
    <property type="match status" value="1"/>
</dbReference>
<reference evidence="11 12" key="1">
    <citation type="journal article" date="2021" name="ISME Commun">
        <title>Automated analysis of genomic sequences facilitates high-throughput and comprehensive description of bacteria.</title>
        <authorList>
            <person name="Hitch T.C.A."/>
        </authorList>
    </citation>
    <scope>NUCLEOTIDE SEQUENCE [LARGE SCALE GENOMIC DNA]</scope>
    <source>
        <strain evidence="11 12">Sanger_02</strain>
    </source>
</reference>
<dbReference type="EC" id="3.1.26.3" evidence="8"/>
<dbReference type="CDD" id="cd10845">
    <property type="entry name" value="DSRM_RNAse_III_family"/>
    <property type="match status" value="1"/>
</dbReference>
<dbReference type="InterPro" id="IPR011907">
    <property type="entry name" value="RNase_III"/>
</dbReference>
<evidence type="ECO:0000259" key="9">
    <source>
        <dbReference type="PROSITE" id="PS50137"/>
    </source>
</evidence>
<dbReference type="RefSeq" id="WP_118383499.1">
    <property type="nucleotide sequence ID" value="NZ_JAOQJV010000007.1"/>
</dbReference>
<dbReference type="EMBL" id="JAOQJV010000007">
    <property type="protein sequence ID" value="MCU6699987.1"/>
    <property type="molecule type" value="Genomic_DNA"/>
</dbReference>
<dbReference type="PANTHER" id="PTHR11207">
    <property type="entry name" value="RIBONUCLEASE III"/>
    <property type="match status" value="1"/>
</dbReference>
<feature type="binding site" evidence="8">
    <location>
        <position position="120"/>
    </location>
    <ligand>
        <name>Mg(2+)</name>
        <dbReference type="ChEBI" id="CHEBI:18420"/>
    </ligand>
</feature>
<feature type="binding site" evidence="8">
    <location>
        <position position="123"/>
    </location>
    <ligand>
        <name>Mg(2+)</name>
        <dbReference type="ChEBI" id="CHEBI:18420"/>
    </ligand>
</feature>
<dbReference type="PANTHER" id="PTHR11207:SF0">
    <property type="entry name" value="RIBONUCLEASE 3"/>
    <property type="match status" value="1"/>
</dbReference>
<keyword evidence="8" id="KW-0699">rRNA-binding</keyword>
<name>A0ABT2S6G1_9FIRM</name>
<evidence type="ECO:0000256" key="2">
    <source>
        <dbReference type="ARBA" id="ARBA00010183"/>
    </source>
</evidence>
<keyword evidence="4 8" id="KW-0540">Nuclease</keyword>
<comment type="catalytic activity">
    <reaction evidence="1 8">
        <text>Endonucleolytic cleavage to 5'-phosphomonoester.</text>
        <dbReference type="EC" id="3.1.26.3"/>
    </reaction>
</comment>
<evidence type="ECO:0000256" key="7">
    <source>
        <dbReference type="ARBA" id="ARBA00022884"/>
    </source>
</evidence>
<feature type="active site" evidence="8">
    <location>
        <position position="123"/>
    </location>
</feature>